<organism evidence="1 2">
    <name type="scientific">Mycena maculata</name>
    <dbReference type="NCBI Taxonomy" id="230809"/>
    <lineage>
        <taxon>Eukaryota</taxon>
        <taxon>Fungi</taxon>
        <taxon>Dikarya</taxon>
        <taxon>Basidiomycota</taxon>
        <taxon>Agaricomycotina</taxon>
        <taxon>Agaricomycetes</taxon>
        <taxon>Agaricomycetidae</taxon>
        <taxon>Agaricales</taxon>
        <taxon>Marasmiineae</taxon>
        <taxon>Mycenaceae</taxon>
        <taxon>Mycena</taxon>
    </lineage>
</organism>
<dbReference type="AlphaFoldDB" id="A0AAD7JN22"/>
<gene>
    <name evidence="1" type="ORF">DFH07DRAFT_770024</name>
</gene>
<comment type="caution">
    <text evidence="1">The sequence shown here is derived from an EMBL/GenBank/DDBJ whole genome shotgun (WGS) entry which is preliminary data.</text>
</comment>
<reference evidence="1" key="1">
    <citation type="submission" date="2023-03" db="EMBL/GenBank/DDBJ databases">
        <title>Massive genome expansion in bonnet fungi (Mycena s.s.) driven by repeated elements and novel gene families across ecological guilds.</title>
        <authorList>
            <consortium name="Lawrence Berkeley National Laboratory"/>
            <person name="Harder C.B."/>
            <person name="Miyauchi S."/>
            <person name="Viragh M."/>
            <person name="Kuo A."/>
            <person name="Thoen E."/>
            <person name="Andreopoulos B."/>
            <person name="Lu D."/>
            <person name="Skrede I."/>
            <person name="Drula E."/>
            <person name="Henrissat B."/>
            <person name="Morin E."/>
            <person name="Kohler A."/>
            <person name="Barry K."/>
            <person name="LaButti K."/>
            <person name="Morin E."/>
            <person name="Salamov A."/>
            <person name="Lipzen A."/>
            <person name="Mereny Z."/>
            <person name="Hegedus B."/>
            <person name="Baldrian P."/>
            <person name="Stursova M."/>
            <person name="Weitz H."/>
            <person name="Taylor A."/>
            <person name="Grigoriev I.V."/>
            <person name="Nagy L.G."/>
            <person name="Martin F."/>
            <person name="Kauserud H."/>
        </authorList>
    </citation>
    <scope>NUCLEOTIDE SEQUENCE</scope>
    <source>
        <strain evidence="1">CBHHK188m</strain>
    </source>
</reference>
<sequence length="212" mass="24103">MNCGSGLTKVGVILKAGEDLKYTCKLALRTWIFLDATLTKGLNEGSRRPTLQGPMPHKSLPTPIQCQSVFNYDDEESEDDLPSVRKHFHQMWIDDTEQCEWWSATLQQNDGKSGITTFGHLPLYTVRQTSFDHNKLPRSLPVLNYDIHGNRMSMIHVLFQILFLGIPALNQQYLLHSFSPEKCGHHCSPPLQSTSPSAFETAFPDQWELSWS</sequence>
<keyword evidence="2" id="KW-1185">Reference proteome</keyword>
<dbReference type="Proteomes" id="UP001215280">
    <property type="component" value="Unassembled WGS sequence"/>
</dbReference>
<accession>A0AAD7JN22</accession>
<proteinExistence type="predicted"/>
<evidence type="ECO:0000313" key="1">
    <source>
        <dbReference type="EMBL" id="KAJ7765879.1"/>
    </source>
</evidence>
<protein>
    <submittedName>
        <fullName evidence="1">Uncharacterized protein</fullName>
    </submittedName>
</protein>
<dbReference type="EMBL" id="JARJLG010000034">
    <property type="protein sequence ID" value="KAJ7765879.1"/>
    <property type="molecule type" value="Genomic_DNA"/>
</dbReference>
<evidence type="ECO:0000313" key="2">
    <source>
        <dbReference type="Proteomes" id="UP001215280"/>
    </source>
</evidence>
<name>A0AAD7JN22_9AGAR</name>